<dbReference type="InterPro" id="IPR049704">
    <property type="entry name" value="Aminotrans_3_PPA_site"/>
</dbReference>
<keyword evidence="3 5" id="KW-0808">Transferase</keyword>
<organism evidence="5 6">
    <name type="scientific">Brenneria salicis ATCC 15712 = DSM 30166</name>
    <dbReference type="NCBI Taxonomy" id="714314"/>
    <lineage>
        <taxon>Bacteria</taxon>
        <taxon>Pseudomonadati</taxon>
        <taxon>Pseudomonadota</taxon>
        <taxon>Gammaproteobacteria</taxon>
        <taxon>Enterobacterales</taxon>
        <taxon>Pectobacteriaceae</taxon>
        <taxon>Brenneria</taxon>
    </lineage>
</organism>
<dbReference type="EMBL" id="QNRY01000066">
    <property type="protein sequence ID" value="RBP57448.1"/>
    <property type="molecule type" value="Genomic_DNA"/>
</dbReference>
<dbReference type="InterPro" id="IPR015422">
    <property type="entry name" value="PyrdxlP-dep_Trfase_small"/>
</dbReference>
<evidence type="ECO:0000256" key="4">
    <source>
        <dbReference type="ARBA" id="ARBA00022898"/>
    </source>
</evidence>
<evidence type="ECO:0000256" key="3">
    <source>
        <dbReference type="ARBA" id="ARBA00022679"/>
    </source>
</evidence>
<dbReference type="PANTHER" id="PTHR11986:SF121">
    <property type="entry name" value="BLR3010 PROTEIN"/>
    <property type="match status" value="1"/>
</dbReference>
<dbReference type="PROSITE" id="PS00600">
    <property type="entry name" value="AA_TRANSFER_CLASS_3"/>
    <property type="match status" value="1"/>
</dbReference>
<dbReference type="InterPro" id="IPR036291">
    <property type="entry name" value="NAD(P)-bd_dom_sf"/>
</dbReference>
<dbReference type="SUPFAM" id="SSF53383">
    <property type="entry name" value="PLP-dependent transferases"/>
    <property type="match status" value="1"/>
</dbReference>
<dbReference type="PANTHER" id="PTHR11986">
    <property type="entry name" value="AMINOTRANSFERASE CLASS III"/>
    <property type="match status" value="1"/>
</dbReference>
<dbReference type="GO" id="GO:0008483">
    <property type="term" value="F:transaminase activity"/>
    <property type="evidence" value="ECO:0007669"/>
    <property type="project" value="UniProtKB-KW"/>
</dbReference>
<evidence type="ECO:0000313" key="5">
    <source>
        <dbReference type="EMBL" id="RBP57448.1"/>
    </source>
</evidence>
<dbReference type="Gene3D" id="3.40.640.10">
    <property type="entry name" value="Type I PLP-dependent aspartate aminotransferase-like (Major domain)"/>
    <property type="match status" value="1"/>
</dbReference>
<dbReference type="InterPro" id="IPR015424">
    <property type="entry name" value="PyrdxlP-dep_Trfase"/>
</dbReference>
<dbReference type="GO" id="GO:0030170">
    <property type="term" value="F:pyridoxal phosphate binding"/>
    <property type="evidence" value="ECO:0007669"/>
    <property type="project" value="InterPro"/>
</dbReference>
<reference evidence="5 6" key="1">
    <citation type="submission" date="2018-06" db="EMBL/GenBank/DDBJ databases">
        <title>Genomic Encyclopedia of Type Strains, Phase IV (KMG-IV): sequencing the most valuable type-strain genomes for metagenomic binning, comparative biology and taxonomic classification.</title>
        <authorList>
            <person name="Goeker M."/>
        </authorList>
    </citation>
    <scope>NUCLEOTIDE SEQUENCE [LARGE SCALE GENOMIC DNA]</scope>
    <source>
        <strain evidence="5 6">DSM 30166</strain>
    </source>
</reference>
<dbReference type="InterPro" id="IPR005814">
    <property type="entry name" value="Aminotrans_3"/>
</dbReference>
<dbReference type="RefSeq" id="WP_113869577.1">
    <property type="nucleotide sequence ID" value="NZ_AGJP01000001.1"/>
</dbReference>
<keyword evidence="4" id="KW-0663">Pyridoxal phosphate</keyword>
<dbReference type="Gene3D" id="3.40.50.720">
    <property type="entry name" value="NAD(P)-binding Rossmann-like Domain"/>
    <property type="match status" value="1"/>
</dbReference>
<name>A0A366HW67_9GAMM</name>
<evidence type="ECO:0000313" key="6">
    <source>
        <dbReference type="Proteomes" id="UP000253046"/>
    </source>
</evidence>
<keyword evidence="6" id="KW-1185">Reference proteome</keyword>
<gene>
    <name evidence="5" type="ORF">DES54_1663</name>
</gene>
<evidence type="ECO:0000256" key="1">
    <source>
        <dbReference type="ARBA" id="ARBA00001933"/>
    </source>
</evidence>
<dbReference type="AlphaFoldDB" id="A0A366HW67"/>
<proteinExistence type="predicted"/>
<dbReference type="CDD" id="cd00610">
    <property type="entry name" value="OAT_like"/>
    <property type="match status" value="1"/>
</dbReference>
<evidence type="ECO:0000256" key="2">
    <source>
        <dbReference type="ARBA" id="ARBA00022576"/>
    </source>
</evidence>
<dbReference type="Gene3D" id="3.90.1150.10">
    <property type="entry name" value="Aspartate Aminotransferase, domain 1"/>
    <property type="match status" value="1"/>
</dbReference>
<dbReference type="Pfam" id="PF00202">
    <property type="entry name" value="Aminotran_3"/>
    <property type="match status" value="1"/>
</dbReference>
<dbReference type="FunFam" id="3.40.640.10:FF:000004">
    <property type="entry name" value="Acetylornithine aminotransferase"/>
    <property type="match status" value="1"/>
</dbReference>
<comment type="caution">
    <text evidence="5">The sequence shown here is derived from an EMBL/GenBank/DDBJ whole genome shotgun (WGS) entry which is preliminary data.</text>
</comment>
<dbReference type="InterPro" id="IPR050103">
    <property type="entry name" value="Class-III_PLP-dep_AT"/>
</dbReference>
<dbReference type="Proteomes" id="UP000253046">
    <property type="component" value="Unassembled WGS sequence"/>
</dbReference>
<accession>A0A366HW67</accession>
<sequence>MKFGFIAPPTSRALLHQVKLVDMAGRMFEEQANGYDPTRWRQRNLVPFIEFSRIVSACGAQCEGILQFMPLTAEQVLSQPRLIAERVIEGVNALKNEGAELVGLGGVTSIVGNRGLQTLERTQVPVTTGNSLTAYATYINLLDVLSALDIPSEQAEVAVLGYPGSIALAIARLLAPKGCRLHLVHRGEKQQSAILLDYLPAQFHRQVTLHANVETCYDKIKLFVAATSSGGVIDSQRLAPGSVIVDAALPKDMQPGWEKRDDILVIDGGLVSANDAVNFGALALGLGPKRNLNGCLAETIILALEGRAEPFSIGRDLPVERVLEIGRIAEHHGFSPRPLTSQGETINEAKFHQLRRFHGDKPPAALNIDDDPQHLRTEVLRCFGEHINPVLREFYEFNHIERVFNHGQGCWLTDLDGRRYLDFMAGYGCLNTGHNHPRVTTQLQHYLAQQHPTFVQYLSAPLHASLLARRLFELSPGGLERVFLSNSGTEAVEAALKLAMAASDKITPDKPTILYCANSYHGKTLGALSVTSREKHRKVFEPLLPRCEAIPFGDVAALQARLIKGDVMAFIMEPIQGEGGVIMPPDGYLSAVRALCSEHQCLWILDEIQTGLGRSGKMFACQWEDVSPDIMVLSKSLSGGLVPIGATLSSKAVWQRAYGNIDRFSLHTSTFGGGNFAAAAALAALDVIEDEDLAGNARLVGAHLRQGLEELARKHYFIKEVRGRGLMLAIEFQNDVSGGIKAFVQEMASRLPAKAAATYRMMPMKARDHLEAAMKELESTMADMFVLRIMTKLSQEHNILTFVTANNNRVMRIQPPLILSLEEAELFIKALSEVCAELSTFEA</sequence>
<dbReference type="InterPro" id="IPR015421">
    <property type="entry name" value="PyrdxlP-dep_Trfase_major"/>
</dbReference>
<comment type="cofactor">
    <cofactor evidence="1">
        <name>pyridoxal 5'-phosphate</name>
        <dbReference type="ChEBI" id="CHEBI:597326"/>
    </cofactor>
</comment>
<dbReference type="SUPFAM" id="SSF51735">
    <property type="entry name" value="NAD(P)-binding Rossmann-fold domains"/>
    <property type="match status" value="1"/>
</dbReference>
<protein>
    <submittedName>
        <fullName evidence="5">Putrescine aminotransferase</fullName>
    </submittedName>
</protein>
<dbReference type="GO" id="GO:0042802">
    <property type="term" value="F:identical protein binding"/>
    <property type="evidence" value="ECO:0007669"/>
    <property type="project" value="TreeGrafter"/>
</dbReference>
<keyword evidence="2 5" id="KW-0032">Aminotransferase</keyword>
<dbReference type="OrthoDB" id="9801052at2"/>